<comment type="caution">
    <text evidence="2">The sequence shown here is derived from an EMBL/GenBank/DDBJ whole genome shotgun (WGS) entry which is preliminary data.</text>
</comment>
<feature type="region of interest" description="Disordered" evidence="1">
    <location>
        <begin position="1"/>
        <end position="26"/>
    </location>
</feature>
<protein>
    <submittedName>
        <fullName evidence="2">Uncharacterized protein</fullName>
    </submittedName>
</protein>
<evidence type="ECO:0000256" key="1">
    <source>
        <dbReference type="SAM" id="MobiDB-lite"/>
    </source>
</evidence>
<reference evidence="2 3" key="1">
    <citation type="journal article" date="2024" name="Commun. Biol.">
        <title>Comparative genomic analysis of thermophilic fungi reveals convergent evolutionary adaptations and gene losses.</title>
        <authorList>
            <person name="Steindorff A.S."/>
            <person name="Aguilar-Pontes M.V."/>
            <person name="Robinson A.J."/>
            <person name="Andreopoulos B."/>
            <person name="LaButti K."/>
            <person name="Kuo A."/>
            <person name="Mondo S."/>
            <person name="Riley R."/>
            <person name="Otillar R."/>
            <person name="Haridas S."/>
            <person name="Lipzen A."/>
            <person name="Grimwood J."/>
            <person name="Schmutz J."/>
            <person name="Clum A."/>
            <person name="Reid I.D."/>
            <person name="Moisan M.C."/>
            <person name="Butler G."/>
            <person name="Nguyen T.T.M."/>
            <person name="Dewar K."/>
            <person name="Conant G."/>
            <person name="Drula E."/>
            <person name="Henrissat B."/>
            <person name="Hansel C."/>
            <person name="Singer S."/>
            <person name="Hutchinson M.I."/>
            <person name="de Vries R.P."/>
            <person name="Natvig D.O."/>
            <person name="Powell A.J."/>
            <person name="Tsang A."/>
            <person name="Grigoriev I.V."/>
        </authorList>
    </citation>
    <scope>NUCLEOTIDE SEQUENCE [LARGE SCALE GENOMIC DNA]</scope>
    <source>
        <strain evidence="2 3">CBS 494.80</strain>
    </source>
</reference>
<organism evidence="2 3">
    <name type="scientific">Oculimacula yallundae</name>
    <dbReference type="NCBI Taxonomy" id="86028"/>
    <lineage>
        <taxon>Eukaryota</taxon>
        <taxon>Fungi</taxon>
        <taxon>Dikarya</taxon>
        <taxon>Ascomycota</taxon>
        <taxon>Pezizomycotina</taxon>
        <taxon>Leotiomycetes</taxon>
        <taxon>Helotiales</taxon>
        <taxon>Ploettnerulaceae</taxon>
        <taxon>Oculimacula</taxon>
    </lineage>
</organism>
<evidence type="ECO:0000313" key="3">
    <source>
        <dbReference type="Proteomes" id="UP001595075"/>
    </source>
</evidence>
<keyword evidence="3" id="KW-1185">Reference proteome</keyword>
<dbReference type="EMBL" id="JAZHXI010000005">
    <property type="protein sequence ID" value="KAL2071181.1"/>
    <property type="molecule type" value="Genomic_DNA"/>
</dbReference>
<gene>
    <name evidence="2" type="ORF">VTL71DRAFT_12416</name>
</gene>
<dbReference type="Proteomes" id="UP001595075">
    <property type="component" value="Unassembled WGS sequence"/>
</dbReference>
<accession>A0ABR4CP50</accession>
<name>A0ABR4CP50_9HELO</name>
<feature type="region of interest" description="Disordered" evidence="1">
    <location>
        <begin position="52"/>
        <end position="71"/>
    </location>
</feature>
<evidence type="ECO:0000313" key="2">
    <source>
        <dbReference type="EMBL" id="KAL2071181.1"/>
    </source>
</evidence>
<sequence length="131" mass="14034">MSSVDHSSATEDPLVTSNSPVKDIVSPKPLRTAVMNSINRLATIIEENAVNPPPAVKVDTPTKPKTQARTKTGAIIIPEETKYISIRELMIGSVPDYGSGTRFGVVGGEKVARRVGVIGEERKRKGAHSMV</sequence>
<proteinExistence type="predicted"/>